<proteinExistence type="predicted"/>
<evidence type="ECO:0000313" key="2">
    <source>
        <dbReference type="EMBL" id="RNL84587.1"/>
    </source>
</evidence>
<dbReference type="OrthoDB" id="3432135at2"/>
<reference evidence="2 3" key="1">
    <citation type="submission" date="2018-11" db="EMBL/GenBank/DDBJ databases">
        <title>The genome draft of YIM 96095.</title>
        <authorList>
            <person name="Tang S.-K."/>
            <person name="Chunyu W.-X."/>
            <person name="Feng Y.-Z."/>
        </authorList>
    </citation>
    <scope>NUCLEOTIDE SEQUENCE [LARGE SCALE GENOMIC DNA]</scope>
    <source>
        <strain evidence="2 3">YIM 96095</strain>
    </source>
</reference>
<comment type="caution">
    <text evidence="2">The sequence shown here is derived from an EMBL/GenBank/DDBJ whole genome shotgun (WGS) entry which is preliminary data.</text>
</comment>
<dbReference type="RefSeq" id="WP_123201404.1">
    <property type="nucleotide sequence ID" value="NZ_RJMB01000010.1"/>
</dbReference>
<feature type="transmembrane region" description="Helical" evidence="1">
    <location>
        <begin position="269"/>
        <end position="287"/>
    </location>
</feature>
<evidence type="ECO:0008006" key="4">
    <source>
        <dbReference type="Google" id="ProtNLM"/>
    </source>
</evidence>
<sequence>MDHLDEEALTRAGARERDALPAAQRAHLDSCAPCRSRVEGNARLAAALRRAEPRPAVPSFDALVAPRLGAAPDPVPVPTVRFGRALRLTLAVTLRQARLVPRLLWLVTLGGFAALAVAVLLVPQSGEVASAYLGPVSVALVTLGAVAVCDPRRDPRQESMRAMLVPPVAVWLARLTFVLGALVLTATAVSVLAAALPGSGHAAGSLIGSWLGPALLGVGLTTFGAVWRSPAVGLAFGAVSWTMSLVATRDDLVGTTVGSVVAAVWTHNGVALTLAALTLAAAARLAARSAERPIG</sequence>
<keyword evidence="1" id="KW-1133">Transmembrane helix</keyword>
<protein>
    <recommendedName>
        <fullName evidence="4">Zinc-finger domain-containing protein</fullName>
    </recommendedName>
</protein>
<feature type="transmembrane region" description="Helical" evidence="1">
    <location>
        <begin position="231"/>
        <end position="249"/>
    </location>
</feature>
<feature type="transmembrane region" description="Helical" evidence="1">
    <location>
        <begin position="170"/>
        <end position="196"/>
    </location>
</feature>
<feature type="transmembrane region" description="Helical" evidence="1">
    <location>
        <begin position="103"/>
        <end position="123"/>
    </location>
</feature>
<dbReference type="EMBL" id="RJMB01000010">
    <property type="protein sequence ID" value="RNL84587.1"/>
    <property type="molecule type" value="Genomic_DNA"/>
</dbReference>
<feature type="transmembrane region" description="Helical" evidence="1">
    <location>
        <begin position="202"/>
        <end position="224"/>
    </location>
</feature>
<evidence type="ECO:0000313" key="3">
    <source>
        <dbReference type="Proteomes" id="UP000269198"/>
    </source>
</evidence>
<feature type="transmembrane region" description="Helical" evidence="1">
    <location>
        <begin position="129"/>
        <end position="149"/>
    </location>
</feature>
<evidence type="ECO:0000256" key="1">
    <source>
        <dbReference type="SAM" id="Phobius"/>
    </source>
</evidence>
<name>A0A3N0E9R5_9ACTN</name>
<accession>A0A3N0E9R5</accession>
<keyword evidence="3" id="KW-1185">Reference proteome</keyword>
<organism evidence="2 3">
    <name type="scientific">Halostreptopolyspora alba</name>
    <dbReference type="NCBI Taxonomy" id="2487137"/>
    <lineage>
        <taxon>Bacteria</taxon>
        <taxon>Bacillati</taxon>
        <taxon>Actinomycetota</taxon>
        <taxon>Actinomycetes</taxon>
        <taxon>Streptosporangiales</taxon>
        <taxon>Nocardiopsidaceae</taxon>
        <taxon>Halostreptopolyspora</taxon>
    </lineage>
</organism>
<keyword evidence="1" id="KW-0812">Transmembrane</keyword>
<dbReference type="Proteomes" id="UP000269198">
    <property type="component" value="Unassembled WGS sequence"/>
</dbReference>
<dbReference type="AlphaFoldDB" id="A0A3N0E9R5"/>
<gene>
    <name evidence="2" type="ORF">EFW17_11790</name>
</gene>
<keyword evidence="1" id="KW-0472">Membrane</keyword>